<dbReference type="EMBL" id="BMMF01000004">
    <property type="protein sequence ID" value="GGK28991.1"/>
    <property type="molecule type" value="Genomic_DNA"/>
</dbReference>
<evidence type="ECO:0000259" key="1">
    <source>
        <dbReference type="Pfam" id="PF13274"/>
    </source>
</evidence>
<feature type="domain" description="Antitoxin SocA-like Panacea" evidence="1">
    <location>
        <begin position="52"/>
        <end position="141"/>
    </location>
</feature>
<reference evidence="2 3" key="1">
    <citation type="journal article" date="2014" name="Int. J. Syst. Evol. Microbiol.">
        <title>Complete genome sequence of Corynebacterium casei LMG S-19264T (=DSM 44701T), isolated from a smear-ripened cheese.</title>
        <authorList>
            <consortium name="US DOE Joint Genome Institute (JGI-PGF)"/>
            <person name="Walter F."/>
            <person name="Albersmeier A."/>
            <person name="Kalinowski J."/>
            <person name="Ruckert C."/>
        </authorList>
    </citation>
    <scope>NUCLEOTIDE SEQUENCE [LARGE SCALE GENOMIC DNA]</scope>
    <source>
        <strain evidence="2 3">CGMCC 1.9161</strain>
    </source>
</reference>
<evidence type="ECO:0000313" key="2">
    <source>
        <dbReference type="EMBL" id="GGK28991.1"/>
    </source>
</evidence>
<protein>
    <recommendedName>
        <fullName evidence="1">Antitoxin SocA-like Panacea domain-containing protein</fullName>
    </recommendedName>
</protein>
<dbReference type="AlphaFoldDB" id="A0A917V352"/>
<comment type="caution">
    <text evidence="2">The sequence shown here is derived from an EMBL/GenBank/DDBJ whole genome shotgun (WGS) entry which is preliminary data.</text>
</comment>
<gene>
    <name evidence="2" type="ORF">GCM10011322_14260</name>
</gene>
<organism evidence="2 3">
    <name type="scientific">Salinarimonas ramus</name>
    <dbReference type="NCBI Taxonomy" id="690164"/>
    <lineage>
        <taxon>Bacteria</taxon>
        <taxon>Pseudomonadati</taxon>
        <taxon>Pseudomonadota</taxon>
        <taxon>Alphaproteobacteria</taxon>
        <taxon>Hyphomicrobiales</taxon>
        <taxon>Salinarimonadaceae</taxon>
        <taxon>Salinarimonas</taxon>
    </lineage>
</organism>
<dbReference type="InterPro" id="IPR025272">
    <property type="entry name" value="SocA_Panacea"/>
</dbReference>
<dbReference type="Proteomes" id="UP000600449">
    <property type="component" value="Unassembled WGS sequence"/>
</dbReference>
<accession>A0A917V352</accession>
<dbReference type="RefSeq" id="WP_188911154.1">
    <property type="nucleotide sequence ID" value="NZ_BMMF01000004.1"/>
</dbReference>
<proteinExistence type="predicted"/>
<name>A0A917V352_9HYPH</name>
<evidence type="ECO:0000313" key="3">
    <source>
        <dbReference type="Proteomes" id="UP000600449"/>
    </source>
</evidence>
<sequence>MAGANTGGATGFEAASTGDAPCLGYTALDVAKWFVNATDREAGDAITHLKAQKLVYYAQGWALAHLGRPLFAEDLQAWAHGPVAPSVFEHFRPHGYDALPSQRITRRIVGDAAALLQGVHARYGIYSAKRLEAMTHEEAPWRDARGGLAPDARSAAIIPKSAMRAWFEALRVAA</sequence>
<dbReference type="Pfam" id="PF13274">
    <property type="entry name" value="SocA_Panacea"/>
    <property type="match status" value="1"/>
</dbReference>
<keyword evidence="3" id="KW-1185">Reference proteome</keyword>